<organism evidence="2 3">
    <name type="scientific">Pseudomonas abietaniphila</name>
    <dbReference type="NCBI Taxonomy" id="89065"/>
    <lineage>
        <taxon>Bacteria</taxon>
        <taxon>Pseudomonadati</taxon>
        <taxon>Pseudomonadota</taxon>
        <taxon>Gammaproteobacteria</taxon>
        <taxon>Pseudomonadales</taxon>
        <taxon>Pseudomonadaceae</taxon>
        <taxon>Pseudomonas</taxon>
    </lineage>
</organism>
<dbReference type="Proteomes" id="UP000182894">
    <property type="component" value="Unassembled WGS sequence"/>
</dbReference>
<gene>
    <name evidence="2" type="ORF">SAMN05216605_12389</name>
</gene>
<feature type="compositionally biased region" description="Low complexity" evidence="1">
    <location>
        <begin position="30"/>
        <end position="91"/>
    </location>
</feature>
<proteinExistence type="predicted"/>
<evidence type="ECO:0000313" key="3">
    <source>
        <dbReference type="Proteomes" id="UP000182894"/>
    </source>
</evidence>
<accession>A0A1G8RXN3</accession>
<protein>
    <submittedName>
        <fullName evidence="2">Uncharacterized protein</fullName>
    </submittedName>
</protein>
<feature type="compositionally biased region" description="Polar residues" evidence="1">
    <location>
        <begin position="96"/>
        <end position="105"/>
    </location>
</feature>
<evidence type="ECO:0000313" key="2">
    <source>
        <dbReference type="EMBL" id="SDJ21696.1"/>
    </source>
</evidence>
<keyword evidence="3" id="KW-1185">Reference proteome</keyword>
<dbReference type="AlphaFoldDB" id="A0A1G8RXN3"/>
<dbReference type="RefSeq" id="WP_244165925.1">
    <property type="nucleotide sequence ID" value="NZ_FNCO01000023.1"/>
</dbReference>
<feature type="region of interest" description="Disordered" evidence="1">
    <location>
        <begin position="1"/>
        <end position="119"/>
    </location>
</feature>
<sequence>MAKASDKPESAPTGSRAKASPKTTAKKPPAKTGTAAKAPANAPAKAPANAPAKAVAKTPAASAKPRVSAKPKAAPAAPAATTRAPRKASSSKVQEETSLADTPLQNHLGEDESANSRNTMEGSRLIKLIKKVIVDRGLQDRSIADVMGITVIYWNSLANGNRKIKSLGKDKFQMIADFLGLPLIQVYNLADFFTPEDFLYKKDLDEQLWLSIAKMGEDPQWAGYVPTAENWQLTPLPVRLTMVLLYEQLAQKQLLAKAEIEVPQIKHPKR</sequence>
<evidence type="ECO:0000256" key="1">
    <source>
        <dbReference type="SAM" id="MobiDB-lite"/>
    </source>
</evidence>
<dbReference type="EMBL" id="FNCO01000023">
    <property type="protein sequence ID" value="SDJ21696.1"/>
    <property type="molecule type" value="Genomic_DNA"/>
</dbReference>
<reference evidence="3" key="1">
    <citation type="submission" date="2016-10" db="EMBL/GenBank/DDBJ databases">
        <authorList>
            <person name="Varghese N."/>
            <person name="Submissions S."/>
        </authorList>
    </citation>
    <scope>NUCLEOTIDE SEQUENCE [LARGE SCALE GENOMIC DNA]</scope>
    <source>
        <strain evidence="3">ATCC 700689</strain>
    </source>
</reference>
<name>A0A1G8RXN3_9PSED</name>